<feature type="compositionally biased region" description="Acidic residues" evidence="1">
    <location>
        <begin position="61"/>
        <end position="73"/>
    </location>
</feature>
<feature type="region of interest" description="Disordered" evidence="1">
    <location>
        <begin position="59"/>
        <end position="103"/>
    </location>
</feature>
<dbReference type="Gramene" id="GBG85853">
    <property type="protein sequence ID" value="GBG85853"/>
    <property type="gene ID" value="CBR_g40664"/>
</dbReference>
<name>A0A388LUD8_CHABU</name>
<sequence length="229" mass="25261">MLDCQAGIELEPVHTGTRKGMTQEEIAQQVVLITIGASAPPPATAVFERRGYIFRLYPRDDDSDDERIPEAADDPGLPIHREIDDSHKDPKDAETRTYTARRGRDFDEMEMMGENEDRWGPISPSPVSPLQMPAIEVETQELASSLPQHGPLHRSTVIRWLRLPSPSPRVLQEEVGHRATPKDMGRPVVPEVEVTAAPPVEAKVTGAEEEVQATAAGKEEVRARVVVVG</sequence>
<comment type="caution">
    <text evidence="2">The sequence shown here is derived from an EMBL/GenBank/DDBJ whole genome shotgun (WGS) entry which is preliminary data.</text>
</comment>
<proteinExistence type="predicted"/>
<accession>A0A388LUD8</accession>
<evidence type="ECO:0000313" key="2">
    <source>
        <dbReference type="EMBL" id="GBG85853.1"/>
    </source>
</evidence>
<evidence type="ECO:0000313" key="3">
    <source>
        <dbReference type="Proteomes" id="UP000265515"/>
    </source>
</evidence>
<organism evidence="2 3">
    <name type="scientific">Chara braunii</name>
    <name type="common">Braun's stonewort</name>
    <dbReference type="NCBI Taxonomy" id="69332"/>
    <lineage>
        <taxon>Eukaryota</taxon>
        <taxon>Viridiplantae</taxon>
        <taxon>Streptophyta</taxon>
        <taxon>Charophyceae</taxon>
        <taxon>Charales</taxon>
        <taxon>Characeae</taxon>
        <taxon>Chara</taxon>
    </lineage>
</organism>
<dbReference type="EMBL" id="BFEA01000537">
    <property type="protein sequence ID" value="GBG85853.1"/>
    <property type="molecule type" value="Genomic_DNA"/>
</dbReference>
<dbReference type="Proteomes" id="UP000265515">
    <property type="component" value="Unassembled WGS sequence"/>
</dbReference>
<feature type="compositionally biased region" description="Basic and acidic residues" evidence="1">
    <location>
        <begin position="79"/>
        <end position="95"/>
    </location>
</feature>
<reference evidence="2 3" key="1">
    <citation type="journal article" date="2018" name="Cell">
        <title>The Chara Genome: Secondary Complexity and Implications for Plant Terrestrialization.</title>
        <authorList>
            <person name="Nishiyama T."/>
            <person name="Sakayama H."/>
            <person name="Vries J.D."/>
            <person name="Buschmann H."/>
            <person name="Saint-Marcoux D."/>
            <person name="Ullrich K.K."/>
            <person name="Haas F.B."/>
            <person name="Vanderstraeten L."/>
            <person name="Becker D."/>
            <person name="Lang D."/>
            <person name="Vosolsobe S."/>
            <person name="Rombauts S."/>
            <person name="Wilhelmsson P.K.I."/>
            <person name="Janitza P."/>
            <person name="Kern R."/>
            <person name="Heyl A."/>
            <person name="Rumpler F."/>
            <person name="Villalobos L.I.A.C."/>
            <person name="Clay J.M."/>
            <person name="Skokan R."/>
            <person name="Toyoda A."/>
            <person name="Suzuki Y."/>
            <person name="Kagoshima H."/>
            <person name="Schijlen E."/>
            <person name="Tajeshwar N."/>
            <person name="Catarino B."/>
            <person name="Hetherington A.J."/>
            <person name="Saltykova A."/>
            <person name="Bonnot C."/>
            <person name="Breuninger H."/>
            <person name="Symeonidi A."/>
            <person name="Radhakrishnan G.V."/>
            <person name="Van Nieuwerburgh F."/>
            <person name="Deforce D."/>
            <person name="Chang C."/>
            <person name="Karol K.G."/>
            <person name="Hedrich R."/>
            <person name="Ulvskov P."/>
            <person name="Glockner G."/>
            <person name="Delwiche C.F."/>
            <person name="Petrasek J."/>
            <person name="Van de Peer Y."/>
            <person name="Friml J."/>
            <person name="Beilby M."/>
            <person name="Dolan L."/>
            <person name="Kohara Y."/>
            <person name="Sugano S."/>
            <person name="Fujiyama A."/>
            <person name="Delaux P.-M."/>
            <person name="Quint M."/>
            <person name="TheiBen G."/>
            <person name="Hagemann M."/>
            <person name="Harholt J."/>
            <person name="Dunand C."/>
            <person name="Zachgo S."/>
            <person name="Langdale J."/>
            <person name="Maumus F."/>
            <person name="Straeten D.V.D."/>
            <person name="Gould S.B."/>
            <person name="Rensing S.A."/>
        </authorList>
    </citation>
    <scope>NUCLEOTIDE SEQUENCE [LARGE SCALE GENOMIC DNA]</scope>
    <source>
        <strain evidence="2 3">S276</strain>
    </source>
</reference>
<gene>
    <name evidence="2" type="ORF">CBR_g40664</name>
</gene>
<keyword evidence="3" id="KW-1185">Reference proteome</keyword>
<evidence type="ECO:0000256" key="1">
    <source>
        <dbReference type="SAM" id="MobiDB-lite"/>
    </source>
</evidence>
<dbReference type="AlphaFoldDB" id="A0A388LUD8"/>
<protein>
    <submittedName>
        <fullName evidence="2">Uncharacterized protein</fullName>
    </submittedName>
</protein>